<feature type="compositionally biased region" description="Acidic residues" evidence="1">
    <location>
        <begin position="100"/>
        <end position="116"/>
    </location>
</feature>
<reference evidence="2" key="1">
    <citation type="submission" date="2022-01" db="EMBL/GenBank/DDBJ databases">
        <title>Genome Sequence Resource for Two Populations of Ditylenchus destructor, the Migratory Endoparasitic Phytonematode.</title>
        <authorList>
            <person name="Zhang H."/>
            <person name="Lin R."/>
            <person name="Xie B."/>
        </authorList>
    </citation>
    <scope>NUCLEOTIDE SEQUENCE</scope>
    <source>
        <strain evidence="2">BazhouSP</strain>
    </source>
</reference>
<sequence>MSKILLLTQIWSYGICHSSDLFANKNTLISRGPGTNEFGLDNFISTKFPRLKRETGDTNHSNFPSNDAILTDTKPHERDFHNTSNPDIKPDDDPENKSDDDPEEGYDGELAGDEDLLDDNEEYENLREIAENIDNSSVYYDDDSHEDDNEYMDDEDISVVMEEERLHDDDIDGDPHSGDDEGADFEGAMDNSGVLRQNPRQKLLYRGDGFSTETKQV</sequence>
<feature type="compositionally biased region" description="Basic and acidic residues" evidence="1">
    <location>
        <begin position="88"/>
        <end position="99"/>
    </location>
</feature>
<feature type="compositionally biased region" description="Basic and acidic residues" evidence="1">
    <location>
        <begin position="168"/>
        <end position="179"/>
    </location>
</feature>
<protein>
    <submittedName>
        <fullName evidence="2">Uncharacterized protein</fullName>
    </submittedName>
</protein>
<dbReference type="AlphaFoldDB" id="A0AAD4NEZ8"/>
<dbReference type="Proteomes" id="UP001201812">
    <property type="component" value="Unassembled WGS sequence"/>
</dbReference>
<feature type="compositionally biased region" description="Acidic residues" evidence="1">
    <location>
        <begin position="140"/>
        <end position="150"/>
    </location>
</feature>
<feature type="region of interest" description="Disordered" evidence="1">
    <location>
        <begin position="53"/>
        <end position="116"/>
    </location>
</feature>
<keyword evidence="3" id="KW-1185">Reference proteome</keyword>
<evidence type="ECO:0000313" key="3">
    <source>
        <dbReference type="Proteomes" id="UP001201812"/>
    </source>
</evidence>
<feature type="region of interest" description="Disordered" evidence="1">
    <location>
        <begin position="131"/>
        <end position="150"/>
    </location>
</feature>
<name>A0AAD4NEZ8_9BILA</name>
<organism evidence="2 3">
    <name type="scientific">Ditylenchus destructor</name>
    <dbReference type="NCBI Taxonomy" id="166010"/>
    <lineage>
        <taxon>Eukaryota</taxon>
        <taxon>Metazoa</taxon>
        <taxon>Ecdysozoa</taxon>
        <taxon>Nematoda</taxon>
        <taxon>Chromadorea</taxon>
        <taxon>Rhabditida</taxon>
        <taxon>Tylenchina</taxon>
        <taxon>Tylenchomorpha</taxon>
        <taxon>Sphaerularioidea</taxon>
        <taxon>Anguinidae</taxon>
        <taxon>Anguininae</taxon>
        <taxon>Ditylenchus</taxon>
    </lineage>
</organism>
<gene>
    <name evidence="2" type="ORF">DdX_04668</name>
</gene>
<feature type="region of interest" description="Disordered" evidence="1">
    <location>
        <begin position="168"/>
        <end position="217"/>
    </location>
</feature>
<evidence type="ECO:0000313" key="2">
    <source>
        <dbReference type="EMBL" id="KAI1722354.1"/>
    </source>
</evidence>
<comment type="caution">
    <text evidence="2">The sequence shown here is derived from an EMBL/GenBank/DDBJ whole genome shotgun (WGS) entry which is preliminary data.</text>
</comment>
<evidence type="ECO:0000256" key="1">
    <source>
        <dbReference type="SAM" id="MobiDB-lite"/>
    </source>
</evidence>
<accession>A0AAD4NEZ8</accession>
<proteinExistence type="predicted"/>
<dbReference type="EMBL" id="JAKKPZ010000004">
    <property type="protein sequence ID" value="KAI1722354.1"/>
    <property type="molecule type" value="Genomic_DNA"/>
</dbReference>